<evidence type="ECO:0000256" key="1">
    <source>
        <dbReference type="ARBA" id="ARBA00004752"/>
    </source>
</evidence>
<keyword evidence="3" id="KW-0808">Transferase</keyword>
<feature type="active site" description="Proton donor/acceptor" evidence="7">
    <location>
        <position position="122"/>
    </location>
</feature>
<dbReference type="GO" id="GO:0071555">
    <property type="term" value="P:cell wall organization"/>
    <property type="evidence" value="ECO:0007669"/>
    <property type="project" value="UniProtKB-UniRule"/>
</dbReference>
<dbReference type="SUPFAM" id="SSF141523">
    <property type="entry name" value="L,D-transpeptidase catalytic domain-like"/>
    <property type="match status" value="1"/>
</dbReference>
<dbReference type="GO" id="GO:0004180">
    <property type="term" value="F:carboxypeptidase activity"/>
    <property type="evidence" value="ECO:0007669"/>
    <property type="project" value="UniProtKB-ARBA"/>
</dbReference>
<evidence type="ECO:0000256" key="5">
    <source>
        <dbReference type="ARBA" id="ARBA00022984"/>
    </source>
</evidence>
<dbReference type="Pfam" id="PF03734">
    <property type="entry name" value="YkuD"/>
    <property type="match status" value="1"/>
</dbReference>
<name>A0A845MIR2_9PROT</name>
<comment type="pathway">
    <text evidence="1 7">Cell wall biogenesis; peptidoglycan biosynthesis.</text>
</comment>
<organism evidence="9 10">
    <name type="scientific">Sneathiella chungangensis</name>
    <dbReference type="NCBI Taxonomy" id="1418234"/>
    <lineage>
        <taxon>Bacteria</taxon>
        <taxon>Pseudomonadati</taxon>
        <taxon>Pseudomonadota</taxon>
        <taxon>Alphaproteobacteria</taxon>
        <taxon>Sneathiellales</taxon>
        <taxon>Sneathiellaceae</taxon>
        <taxon>Sneathiella</taxon>
    </lineage>
</organism>
<evidence type="ECO:0000256" key="7">
    <source>
        <dbReference type="PROSITE-ProRule" id="PRU01373"/>
    </source>
</evidence>
<feature type="active site" description="Nucleophile" evidence="7">
    <location>
        <position position="144"/>
    </location>
</feature>
<dbReference type="CDD" id="cd16913">
    <property type="entry name" value="YkuD_like"/>
    <property type="match status" value="1"/>
</dbReference>
<dbReference type="InterPro" id="IPR005490">
    <property type="entry name" value="LD_TPept_cat_dom"/>
</dbReference>
<evidence type="ECO:0000256" key="2">
    <source>
        <dbReference type="ARBA" id="ARBA00005992"/>
    </source>
</evidence>
<evidence type="ECO:0000256" key="4">
    <source>
        <dbReference type="ARBA" id="ARBA00022960"/>
    </source>
</evidence>
<comment type="similarity">
    <text evidence="2">Belongs to the YkuD family.</text>
</comment>
<evidence type="ECO:0000313" key="9">
    <source>
        <dbReference type="EMBL" id="MZR23555.1"/>
    </source>
</evidence>
<keyword evidence="5 7" id="KW-0573">Peptidoglycan synthesis</keyword>
<dbReference type="Gene3D" id="2.40.440.10">
    <property type="entry name" value="L,D-transpeptidase catalytic domain-like"/>
    <property type="match status" value="1"/>
</dbReference>
<proteinExistence type="inferred from homology"/>
<dbReference type="Proteomes" id="UP000445696">
    <property type="component" value="Unassembled WGS sequence"/>
</dbReference>
<dbReference type="OrthoDB" id="9809748at2"/>
<feature type="domain" description="L,D-TPase catalytic" evidence="8">
    <location>
        <begin position="32"/>
        <end position="168"/>
    </location>
</feature>
<keyword evidence="10" id="KW-1185">Reference proteome</keyword>
<evidence type="ECO:0000259" key="8">
    <source>
        <dbReference type="PROSITE" id="PS52029"/>
    </source>
</evidence>
<dbReference type="GO" id="GO:0009252">
    <property type="term" value="P:peptidoglycan biosynthetic process"/>
    <property type="evidence" value="ECO:0007669"/>
    <property type="project" value="UniProtKB-UniPathway"/>
</dbReference>
<evidence type="ECO:0000256" key="6">
    <source>
        <dbReference type="ARBA" id="ARBA00023316"/>
    </source>
</evidence>
<dbReference type="PANTHER" id="PTHR36699:SF1">
    <property type="entry name" value="L,D-TRANSPEPTIDASE YAFK-RELATED"/>
    <property type="match status" value="1"/>
</dbReference>
<gene>
    <name evidence="9" type="ORF">GQF03_14545</name>
</gene>
<dbReference type="EMBL" id="WTVA01000015">
    <property type="protein sequence ID" value="MZR23555.1"/>
    <property type="molecule type" value="Genomic_DNA"/>
</dbReference>
<accession>A0A845MIR2</accession>
<dbReference type="UniPathway" id="UPA00219"/>
<comment type="caution">
    <text evidence="9">The sequence shown here is derived from an EMBL/GenBank/DDBJ whole genome shotgun (WGS) entry which is preliminary data.</text>
</comment>
<keyword evidence="4 7" id="KW-0133">Cell shape</keyword>
<evidence type="ECO:0000313" key="10">
    <source>
        <dbReference type="Proteomes" id="UP000445696"/>
    </source>
</evidence>
<dbReference type="PROSITE" id="PS52029">
    <property type="entry name" value="LD_TPASE"/>
    <property type="match status" value="1"/>
</dbReference>
<sequence length="169" mass="18685">MSFIKSGLSPALASLLIGAFILMPGAAFGEIDRVLVDKSQRKMFLYKENEVVRQYTIALGGLPKGHKEQEGDQKTPEGVYILDYINENSAFHRSMHINYPNDADRQSAVERGVDPGGMIMVHGQRNGAGMFSGLMQLFDWTDGCIALSNSEMDEFLSLVPVGTAIEIRW</sequence>
<keyword evidence="6 7" id="KW-0961">Cell wall biogenesis/degradation</keyword>
<evidence type="ECO:0000256" key="3">
    <source>
        <dbReference type="ARBA" id="ARBA00022679"/>
    </source>
</evidence>
<dbReference type="GO" id="GO:0008360">
    <property type="term" value="P:regulation of cell shape"/>
    <property type="evidence" value="ECO:0007669"/>
    <property type="project" value="UniProtKB-UniRule"/>
</dbReference>
<reference evidence="9 10" key="1">
    <citation type="journal article" date="2014" name="Int. J. Syst. Evol. Microbiol.">
        <title>Sneathiella chungangensis sp. nov., isolated from a marine sand, and emended description of the genus Sneathiella.</title>
        <authorList>
            <person name="Siamphan C."/>
            <person name="Kim H."/>
            <person name="Lee J.S."/>
            <person name="Kim W."/>
        </authorList>
    </citation>
    <scope>NUCLEOTIDE SEQUENCE [LARGE SCALE GENOMIC DNA]</scope>
    <source>
        <strain evidence="9 10">KCTC 32476</strain>
    </source>
</reference>
<dbReference type="GO" id="GO:0016740">
    <property type="term" value="F:transferase activity"/>
    <property type="evidence" value="ECO:0007669"/>
    <property type="project" value="UniProtKB-KW"/>
</dbReference>
<protein>
    <submittedName>
        <fullName evidence="9">L,D-transpeptidase family protein</fullName>
    </submittedName>
</protein>
<dbReference type="AlphaFoldDB" id="A0A845MIR2"/>
<dbReference type="PANTHER" id="PTHR36699">
    <property type="entry name" value="LD-TRANSPEPTIDASE"/>
    <property type="match status" value="1"/>
</dbReference>
<dbReference type="InterPro" id="IPR038063">
    <property type="entry name" value="Transpep_catalytic_dom"/>
</dbReference>